<dbReference type="Proteomes" id="UP000886523">
    <property type="component" value="Unassembled WGS sequence"/>
</dbReference>
<comment type="caution">
    <text evidence="2">The sequence shown here is derived from an EMBL/GenBank/DDBJ whole genome shotgun (WGS) entry which is preliminary data.</text>
</comment>
<name>A0A9P6B2E6_9AGAM</name>
<protein>
    <submittedName>
        <fullName evidence="2">Uncharacterized protein</fullName>
    </submittedName>
</protein>
<feature type="compositionally biased region" description="Basic residues" evidence="1">
    <location>
        <begin position="171"/>
        <end position="184"/>
    </location>
</feature>
<proteinExistence type="predicted"/>
<evidence type="ECO:0000256" key="1">
    <source>
        <dbReference type="SAM" id="MobiDB-lite"/>
    </source>
</evidence>
<reference evidence="2" key="1">
    <citation type="journal article" date="2020" name="Nat. Commun.">
        <title>Large-scale genome sequencing of mycorrhizal fungi provides insights into the early evolution of symbiotic traits.</title>
        <authorList>
            <person name="Miyauchi S."/>
            <person name="Kiss E."/>
            <person name="Kuo A."/>
            <person name="Drula E."/>
            <person name="Kohler A."/>
            <person name="Sanchez-Garcia M."/>
            <person name="Morin E."/>
            <person name="Andreopoulos B."/>
            <person name="Barry K.W."/>
            <person name="Bonito G."/>
            <person name="Buee M."/>
            <person name="Carver A."/>
            <person name="Chen C."/>
            <person name="Cichocki N."/>
            <person name="Clum A."/>
            <person name="Culley D."/>
            <person name="Crous P.W."/>
            <person name="Fauchery L."/>
            <person name="Girlanda M."/>
            <person name="Hayes R.D."/>
            <person name="Keri Z."/>
            <person name="LaButti K."/>
            <person name="Lipzen A."/>
            <person name="Lombard V."/>
            <person name="Magnuson J."/>
            <person name="Maillard F."/>
            <person name="Murat C."/>
            <person name="Nolan M."/>
            <person name="Ohm R.A."/>
            <person name="Pangilinan J."/>
            <person name="Pereira M.F."/>
            <person name="Perotto S."/>
            <person name="Peter M."/>
            <person name="Pfister S."/>
            <person name="Riley R."/>
            <person name="Sitrit Y."/>
            <person name="Stielow J.B."/>
            <person name="Szollosi G."/>
            <person name="Zifcakova L."/>
            <person name="Stursova M."/>
            <person name="Spatafora J.W."/>
            <person name="Tedersoo L."/>
            <person name="Vaario L.M."/>
            <person name="Yamada A."/>
            <person name="Yan M."/>
            <person name="Wang P."/>
            <person name="Xu J."/>
            <person name="Bruns T."/>
            <person name="Baldrian P."/>
            <person name="Vilgalys R."/>
            <person name="Dunand C."/>
            <person name="Henrissat B."/>
            <person name="Grigoriev I.V."/>
            <person name="Hibbett D."/>
            <person name="Nagy L.G."/>
            <person name="Martin F.M."/>
        </authorList>
    </citation>
    <scope>NUCLEOTIDE SEQUENCE</scope>
    <source>
        <strain evidence="2">UP504</strain>
    </source>
</reference>
<evidence type="ECO:0000313" key="2">
    <source>
        <dbReference type="EMBL" id="KAF9516431.1"/>
    </source>
</evidence>
<organism evidence="2 3">
    <name type="scientific">Hydnum rufescens UP504</name>
    <dbReference type="NCBI Taxonomy" id="1448309"/>
    <lineage>
        <taxon>Eukaryota</taxon>
        <taxon>Fungi</taxon>
        <taxon>Dikarya</taxon>
        <taxon>Basidiomycota</taxon>
        <taxon>Agaricomycotina</taxon>
        <taxon>Agaricomycetes</taxon>
        <taxon>Cantharellales</taxon>
        <taxon>Hydnaceae</taxon>
        <taxon>Hydnum</taxon>
    </lineage>
</organism>
<feature type="region of interest" description="Disordered" evidence="1">
    <location>
        <begin position="169"/>
        <end position="199"/>
    </location>
</feature>
<dbReference type="AlphaFoldDB" id="A0A9P6B2E6"/>
<gene>
    <name evidence="2" type="ORF">BS47DRAFT_662190</name>
</gene>
<dbReference type="EMBL" id="MU128939">
    <property type="protein sequence ID" value="KAF9516431.1"/>
    <property type="molecule type" value="Genomic_DNA"/>
</dbReference>
<keyword evidence="3" id="KW-1185">Reference proteome</keyword>
<evidence type="ECO:0000313" key="3">
    <source>
        <dbReference type="Proteomes" id="UP000886523"/>
    </source>
</evidence>
<accession>A0A9P6B2E6</accession>
<sequence>MSDTPCTYPSSRRLFSRLVTVCDNILFDAGFLHVLKDAYILIRISLWYPSLWPGCHTIGGCCPRRSLRNYNGENLAFLLAELKLCVKNLPRTSISPLCLAHLTQVRTSWKSSAHFRETRCEAALPLCSHIRPSSPGIKTGLLSAKVAFHSEPRTSKYFIVSQHVLQSRNSHTPHHAPWRHHDRHSPRDSRSESNRGPRH</sequence>
<feature type="compositionally biased region" description="Basic and acidic residues" evidence="1">
    <location>
        <begin position="185"/>
        <end position="199"/>
    </location>
</feature>